<dbReference type="Gene3D" id="1.10.1380.10">
    <property type="entry name" value="Neutral endopeptidase , domain2"/>
    <property type="match status" value="1"/>
</dbReference>
<evidence type="ECO:0000256" key="7">
    <source>
        <dbReference type="ARBA" id="ARBA00023049"/>
    </source>
</evidence>
<comment type="cofactor">
    <cofactor evidence="1">
        <name>Zn(2+)</name>
        <dbReference type="ChEBI" id="CHEBI:29105"/>
    </cofactor>
</comment>
<evidence type="ECO:0000259" key="9">
    <source>
        <dbReference type="Pfam" id="PF05649"/>
    </source>
</evidence>
<accession>A0A5R9EIA3</accession>
<dbReference type="InterPro" id="IPR000718">
    <property type="entry name" value="Peptidase_M13"/>
</dbReference>
<protein>
    <submittedName>
        <fullName evidence="10">M13 family peptidase</fullName>
    </submittedName>
</protein>
<keyword evidence="6" id="KW-0862">Zinc</keyword>
<dbReference type="CDD" id="cd08662">
    <property type="entry name" value="M13"/>
    <property type="match status" value="1"/>
</dbReference>
<dbReference type="PROSITE" id="PS51885">
    <property type="entry name" value="NEPRILYSIN"/>
    <property type="match status" value="1"/>
</dbReference>
<comment type="similarity">
    <text evidence="2">Belongs to the peptidase M13 family.</text>
</comment>
<dbReference type="InterPro" id="IPR042089">
    <property type="entry name" value="Peptidase_M13_dom_2"/>
</dbReference>
<dbReference type="EMBL" id="VBSP01000005">
    <property type="protein sequence ID" value="TLQ49006.1"/>
    <property type="molecule type" value="Genomic_DNA"/>
</dbReference>
<dbReference type="Gene3D" id="3.40.390.10">
    <property type="entry name" value="Collagenase (Catalytic Domain)"/>
    <property type="match status" value="1"/>
</dbReference>
<evidence type="ECO:0000259" key="8">
    <source>
        <dbReference type="Pfam" id="PF01431"/>
    </source>
</evidence>
<name>A0A5R9EIA3_9LACT</name>
<reference evidence="10 11" key="1">
    <citation type="submission" date="2019-05" db="EMBL/GenBank/DDBJ databases">
        <title>The metagenome of a microbial culture collection derived from dairy environment covers the genomic content of the human microbiome.</title>
        <authorList>
            <person name="Roder T."/>
            <person name="Wuthrich D."/>
            <person name="Sattari Z."/>
            <person name="Von Ah U."/>
            <person name="Bar C."/>
            <person name="Ronchi F."/>
            <person name="Macpherson A.J."/>
            <person name="Ganal-Vonarburg S.C."/>
            <person name="Bruggmann R."/>
            <person name="Vergeres G."/>
        </authorList>
    </citation>
    <scope>NUCLEOTIDE SEQUENCE [LARGE SCALE GENOMIC DNA]</scope>
    <source>
        <strain evidence="10 11">FAM 24227</strain>
    </source>
</reference>
<keyword evidence="4" id="KW-0479">Metal-binding</keyword>
<evidence type="ECO:0000256" key="4">
    <source>
        <dbReference type="ARBA" id="ARBA00022723"/>
    </source>
</evidence>
<evidence type="ECO:0000256" key="6">
    <source>
        <dbReference type="ARBA" id="ARBA00022833"/>
    </source>
</evidence>
<keyword evidence="3" id="KW-0645">Protease</keyword>
<sequence length="634" mass="71963">MTIDKELIKDDLYQAVNGEWLETAVIPDDKSSTGGFMNLRDGVEELLMTDLDKMVAGEIDLTNDEQGEMLEYYQQAMDFDKRNALEAKPVQPLLEKLKALETIQDLQTLASEWVLYDLPLPFSLGIGPDMKDTSTYILGLSVPGTILPDTTYYQPGNEAGERLLTVYKDMSQKVLELMEFDADEAANLVEQAVEFDALFIPHMKSSEELADYTITYNPRTAEEIKSYSQDFDFLALFKELIGQDIDKAIVSEPEFFEAFQGIVNNDQIELLRAWLIVNLANSQTALLSEELRQAGSLYQLALSGSPKTQSPEKHAYYITIGMFSQVIGDYYGKKYFGDQARQDVREMVEAMIDVYQNRLKANTWLTPETIELAIEKLDALDIFVGYPDTYPEIYTKLIVNDEASFYSNTAEFTRQFNERDFARWNKDVDRSEWGMSAATVNAYFHPNHNLICFPAAILQAPFYSVDQTRSENYGGIGAVIAHEVSHAFDNNGAKFDAQGNMNNWWTEADLEAFDQRAQAMIKQWDSIEIAGGKVNGKLTVSENIADGGGLTAALEATKQEDDANLAEFFMNWARIWSLKARPEYQQLLLSIDVHSPAELRANIQVRNMDEFYETFDVKEGDKMYFAPEDRVVIW</sequence>
<keyword evidence="5" id="KW-0378">Hydrolase</keyword>
<dbReference type="Pfam" id="PF05649">
    <property type="entry name" value="Peptidase_M13_N"/>
    <property type="match status" value="1"/>
</dbReference>
<dbReference type="InterPro" id="IPR024079">
    <property type="entry name" value="MetalloPept_cat_dom_sf"/>
</dbReference>
<dbReference type="GO" id="GO:0005886">
    <property type="term" value="C:plasma membrane"/>
    <property type="evidence" value="ECO:0007669"/>
    <property type="project" value="TreeGrafter"/>
</dbReference>
<evidence type="ECO:0000256" key="5">
    <source>
        <dbReference type="ARBA" id="ARBA00022801"/>
    </source>
</evidence>
<dbReference type="OrthoDB" id="9775677at2"/>
<dbReference type="PANTHER" id="PTHR11733">
    <property type="entry name" value="ZINC METALLOPROTEASE FAMILY M13 NEPRILYSIN-RELATED"/>
    <property type="match status" value="1"/>
</dbReference>
<dbReference type="SUPFAM" id="SSF55486">
    <property type="entry name" value="Metalloproteases ('zincins'), catalytic domain"/>
    <property type="match status" value="1"/>
</dbReference>
<evidence type="ECO:0000313" key="11">
    <source>
        <dbReference type="Proteomes" id="UP000306420"/>
    </source>
</evidence>
<evidence type="ECO:0000256" key="1">
    <source>
        <dbReference type="ARBA" id="ARBA00001947"/>
    </source>
</evidence>
<evidence type="ECO:0000313" key="10">
    <source>
        <dbReference type="EMBL" id="TLQ49006.1"/>
    </source>
</evidence>
<dbReference type="GO" id="GO:0016485">
    <property type="term" value="P:protein processing"/>
    <property type="evidence" value="ECO:0007669"/>
    <property type="project" value="TreeGrafter"/>
</dbReference>
<dbReference type="AlphaFoldDB" id="A0A5R9EIA3"/>
<feature type="domain" description="Peptidase M13 C-terminal" evidence="8">
    <location>
        <begin position="441"/>
        <end position="631"/>
    </location>
</feature>
<dbReference type="PANTHER" id="PTHR11733:SF167">
    <property type="entry name" value="FI17812P1-RELATED"/>
    <property type="match status" value="1"/>
</dbReference>
<organism evidence="10 11">
    <name type="scientific">Ruoffia tabacinasalis</name>
    <dbReference type="NCBI Taxonomy" id="87458"/>
    <lineage>
        <taxon>Bacteria</taxon>
        <taxon>Bacillati</taxon>
        <taxon>Bacillota</taxon>
        <taxon>Bacilli</taxon>
        <taxon>Lactobacillales</taxon>
        <taxon>Aerococcaceae</taxon>
        <taxon>Ruoffia</taxon>
    </lineage>
</organism>
<dbReference type="GO" id="GO:0046872">
    <property type="term" value="F:metal ion binding"/>
    <property type="evidence" value="ECO:0007669"/>
    <property type="project" value="UniProtKB-KW"/>
</dbReference>
<dbReference type="InterPro" id="IPR008753">
    <property type="entry name" value="Peptidase_M13_N"/>
</dbReference>
<dbReference type="Pfam" id="PF01431">
    <property type="entry name" value="Peptidase_M13"/>
    <property type="match status" value="1"/>
</dbReference>
<feature type="domain" description="Peptidase M13 N-terminal" evidence="9">
    <location>
        <begin position="9"/>
        <end position="387"/>
    </location>
</feature>
<comment type="caution">
    <text evidence="10">The sequence shown here is derived from an EMBL/GenBank/DDBJ whole genome shotgun (WGS) entry which is preliminary data.</text>
</comment>
<dbReference type="GO" id="GO:0004222">
    <property type="term" value="F:metalloendopeptidase activity"/>
    <property type="evidence" value="ECO:0007669"/>
    <property type="project" value="InterPro"/>
</dbReference>
<evidence type="ECO:0000256" key="3">
    <source>
        <dbReference type="ARBA" id="ARBA00022670"/>
    </source>
</evidence>
<proteinExistence type="inferred from homology"/>
<dbReference type="Proteomes" id="UP000306420">
    <property type="component" value="Unassembled WGS sequence"/>
</dbReference>
<dbReference type="RefSeq" id="WP_138403900.1">
    <property type="nucleotide sequence ID" value="NZ_VBSP01000005.1"/>
</dbReference>
<gene>
    <name evidence="10" type="ORF">FEZ33_02945</name>
</gene>
<keyword evidence="7" id="KW-0482">Metalloprotease</keyword>
<dbReference type="PRINTS" id="PR00786">
    <property type="entry name" value="NEPRILYSIN"/>
</dbReference>
<evidence type="ECO:0000256" key="2">
    <source>
        <dbReference type="ARBA" id="ARBA00007357"/>
    </source>
</evidence>
<dbReference type="InterPro" id="IPR018497">
    <property type="entry name" value="Peptidase_M13_C"/>
</dbReference>